<organism evidence="10 11">
    <name type="scientific">Mesorhabditis belari</name>
    <dbReference type="NCBI Taxonomy" id="2138241"/>
    <lineage>
        <taxon>Eukaryota</taxon>
        <taxon>Metazoa</taxon>
        <taxon>Ecdysozoa</taxon>
        <taxon>Nematoda</taxon>
        <taxon>Chromadorea</taxon>
        <taxon>Rhabditida</taxon>
        <taxon>Rhabditina</taxon>
        <taxon>Rhabditomorpha</taxon>
        <taxon>Rhabditoidea</taxon>
        <taxon>Rhabditidae</taxon>
        <taxon>Mesorhabditinae</taxon>
        <taxon>Mesorhabditis</taxon>
    </lineage>
</organism>
<evidence type="ECO:0000256" key="1">
    <source>
        <dbReference type="ARBA" id="ARBA00004496"/>
    </source>
</evidence>
<dbReference type="InterPro" id="IPR040025">
    <property type="entry name" value="Znf622/Rei1/Reh1"/>
</dbReference>
<dbReference type="InterPro" id="IPR013087">
    <property type="entry name" value="Znf_C2H2_type"/>
</dbReference>
<proteinExistence type="inferred from homology"/>
<reference evidence="11" key="1">
    <citation type="submission" date="2024-02" db="UniProtKB">
        <authorList>
            <consortium name="WormBaseParasite"/>
        </authorList>
    </citation>
    <scope>IDENTIFICATION</scope>
</reference>
<keyword evidence="10" id="KW-1185">Reference proteome</keyword>
<dbReference type="SMART" id="SM00355">
    <property type="entry name" value="ZnF_C2H2"/>
    <property type="match status" value="4"/>
</dbReference>
<dbReference type="Pfam" id="PF12756">
    <property type="entry name" value="zf-C2H2_2"/>
    <property type="match status" value="1"/>
</dbReference>
<dbReference type="GO" id="GO:0030687">
    <property type="term" value="C:preribosome, large subunit precursor"/>
    <property type="evidence" value="ECO:0007669"/>
    <property type="project" value="TreeGrafter"/>
</dbReference>
<dbReference type="SMART" id="SM00451">
    <property type="entry name" value="ZnF_U1"/>
    <property type="match status" value="2"/>
</dbReference>
<sequence>MEPIEQPALDPSTGFTCVTCQLVFRNAEVQREHYRTDWHRYNLKRQVAELPPITDEQFRSKVLMFREEKEQALRNAEEETSLLCEVCNKRFNSQNAYSDHLKSKKHLEIVKNGRRGPKQPRKKTATTSTSTSTTVTTIEKIEKKEPEDEKMESDGEESDSSGWHTDNGSDEEDETIDNWDYDEDKALPITSCLFCPQTAGTFDKNLEHMKTRHDFTVPDKQYCADLEGLIQYLGLKVGAGRVCLYCPESKGRYASIQAVQQHMNDKEHCKIPREPKSMLEFADWYDYSPLYDELANKEAPIDDGWTLTLPSGAKIGHRALMRYYKQNIRGVDSQKEAHRLALEKGLNQPKALSWIGGTGSSGNKMVVSKGVLIQAARDIRMMERARRRFDLRAAVWSNKLFKTRGRVGDN</sequence>
<evidence type="ECO:0000256" key="4">
    <source>
        <dbReference type="ARBA" id="ARBA00022723"/>
    </source>
</evidence>
<dbReference type="SUPFAM" id="SSF57667">
    <property type="entry name" value="beta-beta-alpha zinc fingers"/>
    <property type="match status" value="3"/>
</dbReference>
<evidence type="ECO:0000256" key="3">
    <source>
        <dbReference type="ARBA" id="ARBA00022517"/>
    </source>
</evidence>
<comment type="subcellular location">
    <subcellularLocation>
        <location evidence="1">Cytoplasm</location>
    </subcellularLocation>
</comment>
<keyword evidence="2" id="KW-0963">Cytoplasm</keyword>
<dbReference type="WBParaSite" id="MBELARI_LOCUS11708">
    <property type="protein sequence ID" value="MBELARI_LOCUS11708"/>
    <property type="gene ID" value="MBELARI_LOCUS11708"/>
</dbReference>
<keyword evidence="4" id="KW-0479">Metal-binding</keyword>
<evidence type="ECO:0000256" key="2">
    <source>
        <dbReference type="ARBA" id="ARBA00022490"/>
    </source>
</evidence>
<evidence type="ECO:0000313" key="11">
    <source>
        <dbReference type="WBParaSite" id="MBELARI_LOCUS11708"/>
    </source>
</evidence>
<feature type="region of interest" description="Disordered" evidence="8">
    <location>
        <begin position="102"/>
        <end position="176"/>
    </location>
</feature>
<evidence type="ECO:0000313" key="10">
    <source>
        <dbReference type="Proteomes" id="UP000887575"/>
    </source>
</evidence>
<dbReference type="GO" id="GO:0005737">
    <property type="term" value="C:cytoplasm"/>
    <property type="evidence" value="ECO:0007669"/>
    <property type="project" value="UniProtKB-SubCell"/>
</dbReference>
<dbReference type="Pfam" id="PF12874">
    <property type="entry name" value="zf-met"/>
    <property type="match status" value="1"/>
</dbReference>
<evidence type="ECO:0000256" key="5">
    <source>
        <dbReference type="ARBA" id="ARBA00022737"/>
    </source>
</evidence>
<feature type="compositionally biased region" description="Basic residues" evidence="8">
    <location>
        <begin position="112"/>
        <end position="124"/>
    </location>
</feature>
<protein>
    <submittedName>
        <fullName evidence="11">C2H2-type domain-containing protein</fullName>
    </submittedName>
</protein>
<dbReference type="PANTHER" id="PTHR13182:SF8">
    <property type="entry name" value="CYTOPLASMIC 60S SUBUNIT BIOGENESIS FACTOR ZNF622"/>
    <property type="match status" value="1"/>
</dbReference>
<keyword evidence="6" id="KW-0862">Zinc</keyword>
<evidence type="ECO:0000256" key="7">
    <source>
        <dbReference type="ARBA" id="ARBA00034126"/>
    </source>
</evidence>
<dbReference type="GO" id="GO:0042273">
    <property type="term" value="P:ribosomal large subunit biogenesis"/>
    <property type="evidence" value="ECO:0007669"/>
    <property type="project" value="UniProtKB-ARBA"/>
</dbReference>
<dbReference type="AlphaFoldDB" id="A0AAF3ECL0"/>
<evidence type="ECO:0000259" key="9">
    <source>
        <dbReference type="PROSITE" id="PS00028"/>
    </source>
</evidence>
<feature type="compositionally biased region" description="Acidic residues" evidence="8">
    <location>
        <begin position="148"/>
        <end position="159"/>
    </location>
</feature>
<dbReference type="InterPro" id="IPR041661">
    <property type="entry name" value="ZN622/Rei1/Reh1_Znf-C2H2"/>
</dbReference>
<dbReference type="InterPro" id="IPR036236">
    <property type="entry name" value="Znf_C2H2_sf"/>
</dbReference>
<keyword evidence="3" id="KW-0690">Ribosome biogenesis</keyword>
<dbReference type="GO" id="GO:0008270">
    <property type="term" value="F:zinc ion binding"/>
    <property type="evidence" value="ECO:0007669"/>
    <property type="project" value="InterPro"/>
</dbReference>
<dbReference type="PROSITE" id="PS00028">
    <property type="entry name" value="ZINC_FINGER_C2H2_1"/>
    <property type="match status" value="2"/>
</dbReference>
<dbReference type="PANTHER" id="PTHR13182">
    <property type="entry name" value="ZINC FINGER PROTEIN 622"/>
    <property type="match status" value="1"/>
</dbReference>
<dbReference type="Proteomes" id="UP000887575">
    <property type="component" value="Unassembled WGS sequence"/>
</dbReference>
<name>A0AAF3ECL0_9BILA</name>
<feature type="domain" description="C2H2-type" evidence="9">
    <location>
        <begin position="17"/>
        <end position="39"/>
    </location>
</feature>
<evidence type="ECO:0000256" key="6">
    <source>
        <dbReference type="ARBA" id="ARBA00022833"/>
    </source>
</evidence>
<feature type="domain" description="C2H2-type" evidence="9">
    <location>
        <begin position="84"/>
        <end position="106"/>
    </location>
</feature>
<feature type="compositionally biased region" description="Low complexity" evidence="8">
    <location>
        <begin position="125"/>
        <end position="138"/>
    </location>
</feature>
<dbReference type="GO" id="GO:0003676">
    <property type="term" value="F:nucleic acid binding"/>
    <property type="evidence" value="ECO:0007669"/>
    <property type="project" value="InterPro"/>
</dbReference>
<accession>A0AAF3ECL0</accession>
<comment type="similarity">
    <text evidence="7">Belongs to the REI1 family.</text>
</comment>
<dbReference type="InterPro" id="IPR003604">
    <property type="entry name" value="Matrin/U1-like-C_Znf_C2H2"/>
</dbReference>
<evidence type="ECO:0000256" key="8">
    <source>
        <dbReference type="SAM" id="MobiDB-lite"/>
    </source>
</evidence>
<keyword evidence="5" id="KW-0677">Repeat</keyword>
<dbReference type="Gene3D" id="3.30.160.60">
    <property type="entry name" value="Classic Zinc Finger"/>
    <property type="match status" value="1"/>
</dbReference>